<keyword evidence="8" id="KW-1185">Reference proteome</keyword>
<accession>A0A0R1WUV5</accession>
<dbReference type="OrthoDB" id="9783139at2"/>
<evidence type="ECO:0000256" key="5">
    <source>
        <dbReference type="HAMAP-Rule" id="MF_00081"/>
    </source>
</evidence>
<dbReference type="InterPro" id="IPR036388">
    <property type="entry name" value="WH-like_DNA-bd_sf"/>
</dbReference>
<dbReference type="PANTHER" id="PTHR34824:SF1">
    <property type="entry name" value="HEAT-INDUCIBLE TRANSCRIPTION REPRESSOR HRCA"/>
    <property type="match status" value="1"/>
</dbReference>
<feature type="domain" description="Heat-inducible transcription repressor HrcA C-terminal" evidence="6">
    <location>
        <begin position="104"/>
        <end position="329"/>
    </location>
</feature>
<dbReference type="NCBIfam" id="TIGR00331">
    <property type="entry name" value="hrcA"/>
    <property type="match status" value="1"/>
</dbReference>
<dbReference type="STRING" id="1423755.FC40_GL000604"/>
<dbReference type="eggNOG" id="COG1420">
    <property type="taxonomic scope" value="Bacteria"/>
</dbReference>
<dbReference type="Gene3D" id="1.10.10.10">
    <property type="entry name" value="Winged helix-like DNA-binding domain superfamily/Winged helix DNA-binding domain"/>
    <property type="match status" value="1"/>
</dbReference>
<dbReference type="Gene3D" id="3.30.450.40">
    <property type="match status" value="1"/>
</dbReference>
<keyword evidence="3 5" id="KW-0346">Stress response</keyword>
<dbReference type="SUPFAM" id="SSF55781">
    <property type="entry name" value="GAF domain-like"/>
    <property type="match status" value="1"/>
</dbReference>
<dbReference type="RefSeq" id="WP_025021814.1">
    <property type="nucleotide sequence ID" value="NZ_AZGD01000090.1"/>
</dbReference>
<reference evidence="7 8" key="1">
    <citation type="journal article" date="2015" name="Genome Announc.">
        <title>Expanding the biotechnology potential of lactobacilli through comparative genomics of 213 strains and associated genera.</title>
        <authorList>
            <person name="Sun Z."/>
            <person name="Harris H.M."/>
            <person name="McCann A."/>
            <person name="Guo C."/>
            <person name="Argimon S."/>
            <person name="Zhang W."/>
            <person name="Yang X."/>
            <person name="Jeffery I.B."/>
            <person name="Cooney J.C."/>
            <person name="Kagawa T.F."/>
            <person name="Liu W."/>
            <person name="Song Y."/>
            <person name="Salvetti E."/>
            <person name="Wrobel A."/>
            <person name="Rasinkangas P."/>
            <person name="Parkhill J."/>
            <person name="Rea M.C."/>
            <person name="O'Sullivan O."/>
            <person name="Ritari J."/>
            <person name="Douillard F.P."/>
            <person name="Paul Ross R."/>
            <person name="Yang R."/>
            <person name="Briner A.E."/>
            <person name="Felis G.E."/>
            <person name="de Vos W.M."/>
            <person name="Barrangou R."/>
            <person name="Klaenhammer T.R."/>
            <person name="Caufield P.W."/>
            <person name="Cui Y."/>
            <person name="Zhang H."/>
            <person name="O'Toole P.W."/>
        </authorList>
    </citation>
    <scope>NUCLEOTIDE SEQUENCE [LARGE SCALE GENOMIC DNA]</scope>
    <source>
        <strain evidence="7 8">DSM 18933</strain>
    </source>
</reference>
<evidence type="ECO:0000256" key="2">
    <source>
        <dbReference type="ARBA" id="ARBA00023015"/>
    </source>
</evidence>
<dbReference type="Gene3D" id="3.30.390.60">
    <property type="entry name" value="Heat-inducible transcription repressor hrca homolog, domain 3"/>
    <property type="match status" value="1"/>
</dbReference>
<dbReference type="AlphaFoldDB" id="A0A0R1WUV5"/>
<dbReference type="HAMAP" id="MF_00081">
    <property type="entry name" value="HrcA"/>
    <property type="match status" value="1"/>
</dbReference>
<organism evidence="7 8">
    <name type="scientific">Ligilactobacillus hayakitensis DSM 18933 = JCM 14209</name>
    <dbReference type="NCBI Taxonomy" id="1423755"/>
    <lineage>
        <taxon>Bacteria</taxon>
        <taxon>Bacillati</taxon>
        <taxon>Bacillota</taxon>
        <taxon>Bacilli</taxon>
        <taxon>Lactobacillales</taxon>
        <taxon>Lactobacillaceae</taxon>
        <taxon>Ligilactobacillus</taxon>
    </lineage>
</organism>
<evidence type="ECO:0000313" key="8">
    <source>
        <dbReference type="Proteomes" id="UP000051054"/>
    </source>
</evidence>
<dbReference type="InterPro" id="IPR002571">
    <property type="entry name" value="HrcA"/>
</dbReference>
<evidence type="ECO:0000313" key="7">
    <source>
        <dbReference type="EMBL" id="KRM18819.1"/>
    </source>
</evidence>
<evidence type="ECO:0000256" key="4">
    <source>
        <dbReference type="ARBA" id="ARBA00023163"/>
    </source>
</evidence>
<name>A0A0R1WUV5_9LACO</name>
<dbReference type="InterPro" id="IPR021153">
    <property type="entry name" value="HrcA_C"/>
</dbReference>
<dbReference type="GO" id="GO:0003677">
    <property type="term" value="F:DNA binding"/>
    <property type="evidence" value="ECO:0007669"/>
    <property type="project" value="InterPro"/>
</dbReference>
<dbReference type="PIRSF" id="PIRSF005485">
    <property type="entry name" value="HrcA"/>
    <property type="match status" value="1"/>
</dbReference>
<dbReference type="GO" id="GO:0045892">
    <property type="term" value="P:negative regulation of DNA-templated transcription"/>
    <property type="evidence" value="ECO:0007669"/>
    <property type="project" value="UniProtKB-UniRule"/>
</dbReference>
<dbReference type="Pfam" id="PF01628">
    <property type="entry name" value="HrcA"/>
    <property type="match status" value="1"/>
</dbReference>
<comment type="similarity">
    <text evidence="5">Belongs to the HrcA family.</text>
</comment>
<dbReference type="InterPro" id="IPR023120">
    <property type="entry name" value="WHTH_transcript_rep_HrcA_IDD"/>
</dbReference>
<protein>
    <recommendedName>
        <fullName evidence="5">Heat-inducible transcription repressor HrcA</fullName>
    </recommendedName>
</protein>
<dbReference type="SUPFAM" id="SSF46785">
    <property type="entry name" value="Winged helix' DNA-binding domain"/>
    <property type="match status" value="1"/>
</dbReference>
<evidence type="ECO:0000259" key="6">
    <source>
        <dbReference type="Pfam" id="PF01628"/>
    </source>
</evidence>
<dbReference type="PANTHER" id="PTHR34824">
    <property type="entry name" value="HEAT-INDUCIBLE TRANSCRIPTION REPRESSOR HRCA"/>
    <property type="match status" value="1"/>
</dbReference>
<dbReference type="Proteomes" id="UP000051054">
    <property type="component" value="Unassembled WGS sequence"/>
</dbReference>
<dbReference type="EMBL" id="AZGD01000090">
    <property type="protein sequence ID" value="KRM18819.1"/>
    <property type="molecule type" value="Genomic_DNA"/>
</dbReference>
<evidence type="ECO:0000256" key="1">
    <source>
        <dbReference type="ARBA" id="ARBA00022491"/>
    </source>
</evidence>
<proteinExistence type="inferred from homology"/>
<sequence>MLTERQLLILETIIRDYTNLDQPIGSKTLQQQLPVHVSTATIRNEMAALEKLGFIMKEHSSSGRIPSIKGYRYYVDNMIKPATIDSNSLKGIQNFFGTKYHKVDELIEMSAGILSDLTNYTTIALKPEKSDLTLQGFRMVPLENGQVMVILVASDGTVESQVYNIPVGINGEAIESVISLINDQLVGLPLKNLTSKLLEILPHLTKYLQDPNAFIDVFGDVLNKAISEQFYVGGKRNLLNNVKNDNIEQIKSLYSLVDKSPGKIEEIVDNSKKLKTGGNSDISVAIGDELTNQLLLDYSVISAKYDVGNFGKGVIAILGPTNMPYSKMIGILGAFQEELTKKLVEFYKDFNSSN</sequence>
<gene>
    <name evidence="5" type="primary">hrcA</name>
    <name evidence="7" type="ORF">FC40_GL000604</name>
</gene>
<dbReference type="PATRIC" id="fig|1423755.3.peg.658"/>
<keyword evidence="1 5" id="KW-0678">Repressor</keyword>
<comment type="function">
    <text evidence="5">Negative regulator of class I heat shock genes (grpE-dnaK-dnaJ and groELS operons). Prevents heat-shock induction of these operons.</text>
</comment>
<keyword evidence="2 5" id="KW-0805">Transcription regulation</keyword>
<keyword evidence="4 5" id="KW-0804">Transcription</keyword>
<comment type="caution">
    <text evidence="7">The sequence shown here is derived from an EMBL/GenBank/DDBJ whole genome shotgun (WGS) entry which is preliminary data.</text>
</comment>
<evidence type="ECO:0000256" key="3">
    <source>
        <dbReference type="ARBA" id="ARBA00023016"/>
    </source>
</evidence>
<dbReference type="InterPro" id="IPR029016">
    <property type="entry name" value="GAF-like_dom_sf"/>
</dbReference>
<dbReference type="InterPro" id="IPR036390">
    <property type="entry name" value="WH_DNA-bd_sf"/>
</dbReference>